<dbReference type="PANTHER" id="PTHR13223">
    <property type="entry name" value="ACIDIC FIBROBLAST GROWTH FACTOR INTRACELLULAR BINDING PROTEIN"/>
    <property type="match status" value="1"/>
</dbReference>
<accession>A0A1Y1V3C9</accession>
<dbReference type="InterPro" id="IPR008614">
    <property type="entry name" value="FIBP"/>
</dbReference>
<gene>
    <name evidence="1" type="ORF">BCR36DRAFT_358052</name>
</gene>
<proteinExistence type="predicted"/>
<reference evidence="1 2" key="1">
    <citation type="submission" date="2016-08" db="EMBL/GenBank/DDBJ databases">
        <title>Genomes of anaerobic fungi encode conserved fungal cellulosomes for biomass hydrolysis.</title>
        <authorList>
            <consortium name="DOE Joint Genome Institute"/>
            <person name="Haitjema C.H."/>
            <person name="Gilmore S.P."/>
            <person name="Henske J.K."/>
            <person name="Solomon K.V."/>
            <person name="De Groot R."/>
            <person name="Kuo A."/>
            <person name="Mondo S.J."/>
            <person name="Salamov A.A."/>
            <person name="Labutti K."/>
            <person name="Zhao Z."/>
            <person name="Chiniquy J."/>
            <person name="Barry K."/>
            <person name="Brewer H.M."/>
            <person name="Purvine S.O."/>
            <person name="Wright A.T."/>
            <person name="Boxma B."/>
            <person name="Van Alen T."/>
            <person name="Hackstein J.H."/>
            <person name="Baker S.E."/>
            <person name="Grigoriev I.V."/>
            <person name="O'Malley M.A."/>
        </authorList>
    </citation>
    <scope>NUCLEOTIDE SEQUENCE [LARGE SCALE GENOMIC DNA]</scope>
    <source>
        <strain evidence="2">finn</strain>
    </source>
</reference>
<protein>
    <submittedName>
        <fullName evidence="1">Acidic fibroblast growth factor binding protein</fullName>
    </submittedName>
</protein>
<comment type="caution">
    <text evidence="1">The sequence shown here is derived from an EMBL/GenBank/DDBJ whole genome shotgun (WGS) entry which is preliminary data.</text>
</comment>
<dbReference type="GO" id="GO:0005634">
    <property type="term" value="C:nucleus"/>
    <property type="evidence" value="ECO:0007669"/>
    <property type="project" value="TreeGrafter"/>
</dbReference>
<evidence type="ECO:0000313" key="1">
    <source>
        <dbReference type="EMBL" id="ORX45564.1"/>
    </source>
</evidence>
<dbReference type="OrthoDB" id="16955at2759"/>
<dbReference type="PANTHER" id="PTHR13223:SF2">
    <property type="entry name" value="ACIDIC FIBROBLAST GROWTH FACTOR INTRACELLULAR-BINDING PROTEIN"/>
    <property type="match status" value="1"/>
</dbReference>
<dbReference type="AlphaFoldDB" id="A0A1Y1V3C9"/>
<dbReference type="Pfam" id="PF05427">
    <property type="entry name" value="FIBP"/>
    <property type="match status" value="1"/>
</dbReference>
<dbReference type="STRING" id="1754191.A0A1Y1V3C9"/>
<keyword evidence="2" id="KW-1185">Reference proteome</keyword>
<dbReference type="Proteomes" id="UP000193719">
    <property type="component" value="Unassembled WGS sequence"/>
</dbReference>
<reference evidence="1 2" key="2">
    <citation type="submission" date="2016-08" db="EMBL/GenBank/DDBJ databases">
        <title>Pervasive Adenine N6-methylation of Active Genes in Fungi.</title>
        <authorList>
            <consortium name="DOE Joint Genome Institute"/>
            <person name="Mondo S.J."/>
            <person name="Dannebaum R.O."/>
            <person name="Kuo R.C."/>
            <person name="Labutti K."/>
            <person name="Haridas S."/>
            <person name="Kuo A."/>
            <person name="Salamov A."/>
            <person name="Ahrendt S.R."/>
            <person name="Lipzen A."/>
            <person name="Sullivan W."/>
            <person name="Andreopoulos W.B."/>
            <person name="Clum A."/>
            <person name="Lindquist E."/>
            <person name="Daum C."/>
            <person name="Ramamoorthy G.K."/>
            <person name="Gryganskyi A."/>
            <person name="Culley D."/>
            <person name="Magnuson J.K."/>
            <person name="James T.Y."/>
            <person name="O'Malley M.A."/>
            <person name="Stajich J.E."/>
            <person name="Spatafora J.W."/>
            <person name="Visel A."/>
            <person name="Grigoriev I.V."/>
        </authorList>
    </citation>
    <scope>NUCLEOTIDE SEQUENCE [LARGE SCALE GENOMIC DNA]</scope>
    <source>
        <strain evidence="2">finn</strain>
    </source>
</reference>
<evidence type="ECO:0000313" key="2">
    <source>
        <dbReference type="Proteomes" id="UP000193719"/>
    </source>
</evidence>
<name>A0A1Y1V3C9_9FUNG</name>
<dbReference type="EMBL" id="MCFH01000039">
    <property type="protein sequence ID" value="ORX45564.1"/>
    <property type="molecule type" value="Genomic_DNA"/>
</dbReference>
<organism evidence="1 2">
    <name type="scientific">Piromyces finnis</name>
    <dbReference type="NCBI Taxonomy" id="1754191"/>
    <lineage>
        <taxon>Eukaryota</taxon>
        <taxon>Fungi</taxon>
        <taxon>Fungi incertae sedis</taxon>
        <taxon>Chytridiomycota</taxon>
        <taxon>Chytridiomycota incertae sedis</taxon>
        <taxon>Neocallimastigomycetes</taxon>
        <taxon>Neocallimastigales</taxon>
        <taxon>Neocallimastigaceae</taxon>
        <taxon>Piromyces</taxon>
    </lineage>
</organism>
<sequence>MYTVFVTNSFVLDQDIFNYWLYGYSIDYAIKQFQKKQDKISYQILKNYVIDGYRTCELLETYLKHPKCFSGQITFPISQSYKTLLVKKYYSFDKNVMRNLIGKKINSRTKKELDSISEKTQVPLIGCRRIFDNLKRIQKKIEDLENKDFIEEIKKEYHLPTSLASQYAHIIFTNLLRLDTSKKKMASVSYTNFERAAAVLYNYWRDPSNIYDFDEDLCQDFKEIKTNFFCIKDIWEEYKSKIIFELQKYGHDSTISKGSQIFKLLLRNILTVGSTLCNSKENRNIFIQIMDKITEPCISVGYKKEDINIIFDAILSQFYELKFFDDEFINKYADSYKRLVLGVQQSSLQFLPQD</sequence>